<dbReference type="EMBL" id="BCNV01000001">
    <property type="protein sequence ID" value="GAS82079.1"/>
    <property type="molecule type" value="Genomic_DNA"/>
</dbReference>
<dbReference type="AlphaFoldDB" id="A0A100VLS0"/>
<feature type="transmembrane region" description="Helical" evidence="1">
    <location>
        <begin position="6"/>
        <end position="23"/>
    </location>
</feature>
<sequence length="49" mass="6067">MDIIYSIIILILLFFIIRAIVQSRRTHLEASKMKQNFEHYYNEDNYHKH</sequence>
<reference evidence="3" key="2">
    <citation type="submission" date="2016-01" db="EMBL/GenBank/DDBJ databases">
        <title>Draft Genome Sequence of Paenibacillus amylolyticus Heshi-A3 that Was Isolated from Fermented Rice Bran with Aging Salted Mackerel, Which Was Named Heshiko as Traditional Fermented Seafood in Japan.</title>
        <authorList>
            <person name="Akuzawa S."/>
            <person name="Nakagawa J."/>
            <person name="Kanekatsu T."/>
            <person name="Kubota E."/>
            <person name="Ohtake R."/>
            <person name="Suzuki T."/>
            <person name="Kanesaki Y."/>
        </authorList>
    </citation>
    <scope>NUCLEOTIDE SEQUENCE [LARGE SCALE GENOMIC DNA]</scope>
    <source>
        <strain evidence="3">Heshi-A3</strain>
    </source>
</reference>
<evidence type="ECO:0000313" key="2">
    <source>
        <dbReference type="EMBL" id="GAS82079.1"/>
    </source>
</evidence>
<gene>
    <name evidence="2" type="ORF">PAHA3_2153</name>
</gene>
<organism evidence="2 3">
    <name type="scientific">Paenibacillus amylolyticus</name>
    <dbReference type="NCBI Taxonomy" id="1451"/>
    <lineage>
        <taxon>Bacteria</taxon>
        <taxon>Bacillati</taxon>
        <taxon>Bacillota</taxon>
        <taxon>Bacilli</taxon>
        <taxon>Bacillales</taxon>
        <taxon>Paenibacillaceae</taxon>
        <taxon>Paenibacillus</taxon>
    </lineage>
</organism>
<dbReference type="Proteomes" id="UP000069697">
    <property type="component" value="Unassembled WGS sequence"/>
</dbReference>
<evidence type="ECO:0000256" key="1">
    <source>
        <dbReference type="SAM" id="Phobius"/>
    </source>
</evidence>
<keyword evidence="1" id="KW-0472">Membrane</keyword>
<comment type="caution">
    <text evidence="2">The sequence shown here is derived from an EMBL/GenBank/DDBJ whole genome shotgun (WGS) entry which is preliminary data.</text>
</comment>
<accession>A0A100VLS0</accession>
<evidence type="ECO:0000313" key="3">
    <source>
        <dbReference type="Proteomes" id="UP000069697"/>
    </source>
</evidence>
<protein>
    <submittedName>
        <fullName evidence="2">Accessory gene regulator protein C</fullName>
    </submittedName>
</protein>
<proteinExistence type="predicted"/>
<keyword evidence="1" id="KW-1133">Transmembrane helix</keyword>
<reference evidence="2 3" key="1">
    <citation type="journal article" date="2016" name="Genome Announc.">
        <title>Draft Genome Sequence of Paenibacillus amylolyticus Heshi-A3, Isolated from Fermented Rice Bran in a Japanese Fermented Seafood Dish.</title>
        <authorList>
            <person name="Akuzawa S."/>
            <person name="Nagaoka J."/>
            <person name="Kanekatsu M."/>
            <person name="Kubota E."/>
            <person name="Ohtake R."/>
            <person name="Suzuki T."/>
            <person name="Kanesaki Y."/>
        </authorList>
    </citation>
    <scope>NUCLEOTIDE SEQUENCE [LARGE SCALE GENOMIC DNA]</scope>
    <source>
        <strain evidence="2 3">Heshi-A3</strain>
    </source>
</reference>
<name>A0A100VLS0_PAEAM</name>
<keyword evidence="1" id="KW-0812">Transmembrane</keyword>